<dbReference type="AlphaFoldDB" id="A0A8X8WIZ5"/>
<keyword evidence="3" id="KW-0611">Plant defense</keyword>
<reference evidence="5" key="1">
    <citation type="submission" date="2018-01" db="EMBL/GenBank/DDBJ databases">
        <authorList>
            <person name="Mao J.F."/>
        </authorList>
    </citation>
    <scope>NUCLEOTIDE SEQUENCE</scope>
    <source>
        <strain evidence="5">Huo1</strain>
        <tissue evidence="5">Leaf</tissue>
    </source>
</reference>
<dbReference type="InterPro" id="IPR041118">
    <property type="entry name" value="Rx_N"/>
</dbReference>
<comment type="caution">
    <text evidence="5">The sequence shown here is derived from an EMBL/GenBank/DDBJ whole genome shotgun (WGS) entry which is preliminary data.</text>
</comment>
<dbReference type="GO" id="GO:0006952">
    <property type="term" value="P:defense response"/>
    <property type="evidence" value="ECO:0007669"/>
    <property type="project" value="UniProtKB-KW"/>
</dbReference>
<gene>
    <name evidence="5" type="ORF">SASPL_146125</name>
</gene>
<reference evidence="5" key="2">
    <citation type="submission" date="2020-08" db="EMBL/GenBank/DDBJ databases">
        <title>Plant Genome Project.</title>
        <authorList>
            <person name="Zhang R.-G."/>
        </authorList>
    </citation>
    <scope>NUCLEOTIDE SEQUENCE</scope>
    <source>
        <strain evidence="5">Huo1</strain>
        <tissue evidence="5">Leaf</tissue>
    </source>
</reference>
<keyword evidence="6" id="KW-1185">Reference proteome</keyword>
<evidence type="ECO:0000313" key="6">
    <source>
        <dbReference type="Proteomes" id="UP000298416"/>
    </source>
</evidence>
<accession>A0A8X8WIZ5</accession>
<organism evidence="5">
    <name type="scientific">Salvia splendens</name>
    <name type="common">Scarlet sage</name>
    <dbReference type="NCBI Taxonomy" id="180675"/>
    <lineage>
        <taxon>Eukaryota</taxon>
        <taxon>Viridiplantae</taxon>
        <taxon>Streptophyta</taxon>
        <taxon>Embryophyta</taxon>
        <taxon>Tracheophyta</taxon>
        <taxon>Spermatophyta</taxon>
        <taxon>Magnoliopsida</taxon>
        <taxon>eudicotyledons</taxon>
        <taxon>Gunneridae</taxon>
        <taxon>Pentapetalae</taxon>
        <taxon>asterids</taxon>
        <taxon>lamiids</taxon>
        <taxon>Lamiales</taxon>
        <taxon>Lamiaceae</taxon>
        <taxon>Nepetoideae</taxon>
        <taxon>Mentheae</taxon>
        <taxon>Salviinae</taxon>
        <taxon>Salvia</taxon>
        <taxon>Salvia subgen. Calosphace</taxon>
        <taxon>core Calosphace</taxon>
    </lineage>
</organism>
<evidence type="ECO:0000313" key="5">
    <source>
        <dbReference type="EMBL" id="KAG6395480.1"/>
    </source>
</evidence>
<name>A0A8X8WIZ5_SALSN</name>
<evidence type="ECO:0000256" key="1">
    <source>
        <dbReference type="ARBA" id="ARBA00022737"/>
    </source>
</evidence>
<sequence>MEGEAVATVIKVVLQNLIDQSKKEISLIRGLDKEAAKLTGSLDTIQQFLNDAESRTVPGGAVKSWLRKLEDVTFDADNALDELNYHLLSKQINSIRPMKQKVLSCFSSSSMIAHPRNIALKIQEINENLEYV</sequence>
<evidence type="ECO:0000256" key="2">
    <source>
        <dbReference type="ARBA" id="ARBA00022741"/>
    </source>
</evidence>
<proteinExistence type="predicted"/>
<keyword evidence="2" id="KW-0547">Nucleotide-binding</keyword>
<dbReference type="Gene3D" id="1.20.5.4130">
    <property type="match status" value="1"/>
</dbReference>
<feature type="domain" description="Disease resistance N-terminal" evidence="4">
    <location>
        <begin position="9"/>
        <end position="98"/>
    </location>
</feature>
<dbReference type="Proteomes" id="UP000298416">
    <property type="component" value="Unassembled WGS sequence"/>
</dbReference>
<dbReference type="GO" id="GO:0000166">
    <property type="term" value="F:nucleotide binding"/>
    <property type="evidence" value="ECO:0007669"/>
    <property type="project" value="UniProtKB-KW"/>
</dbReference>
<protein>
    <recommendedName>
        <fullName evidence="4">Disease resistance N-terminal domain-containing protein</fullName>
    </recommendedName>
</protein>
<evidence type="ECO:0000256" key="3">
    <source>
        <dbReference type="ARBA" id="ARBA00022821"/>
    </source>
</evidence>
<dbReference type="Pfam" id="PF18052">
    <property type="entry name" value="Rx_N"/>
    <property type="match status" value="1"/>
</dbReference>
<dbReference type="EMBL" id="PNBA02000017">
    <property type="protein sequence ID" value="KAG6395480.1"/>
    <property type="molecule type" value="Genomic_DNA"/>
</dbReference>
<keyword evidence="1" id="KW-0677">Repeat</keyword>
<evidence type="ECO:0000259" key="4">
    <source>
        <dbReference type="Pfam" id="PF18052"/>
    </source>
</evidence>